<evidence type="ECO:0000256" key="3">
    <source>
        <dbReference type="ARBA" id="ARBA00022676"/>
    </source>
</evidence>
<dbReference type="EMBL" id="MDYM01000005">
    <property type="protein sequence ID" value="OQD65937.1"/>
    <property type="molecule type" value="Genomic_DNA"/>
</dbReference>
<dbReference type="Pfam" id="PF13692">
    <property type="entry name" value="Glyco_trans_1_4"/>
    <property type="match status" value="1"/>
</dbReference>
<evidence type="ECO:0000256" key="7">
    <source>
        <dbReference type="SAM" id="MobiDB-lite"/>
    </source>
</evidence>
<dbReference type="InterPro" id="IPR058658">
    <property type="entry name" value="Mok11-13/Ags1-like_Ig_2"/>
</dbReference>
<dbReference type="Gene3D" id="3.20.20.80">
    <property type="entry name" value="Glycosidases"/>
    <property type="match status" value="1"/>
</dbReference>
<dbReference type="InterPro" id="IPR058654">
    <property type="entry name" value="Mok11-14/Ags1-like_TM"/>
</dbReference>
<dbReference type="InterPro" id="IPR058656">
    <property type="entry name" value="Mok11-13/Ags1-like_GH"/>
</dbReference>
<evidence type="ECO:0000256" key="2">
    <source>
        <dbReference type="ARBA" id="ARBA00012688"/>
    </source>
</evidence>
<dbReference type="PANTHER" id="PTHR47182:SF7">
    <property type="entry name" value="ALPHA-1,3-GLUCAN SYNTHASE"/>
    <property type="match status" value="1"/>
</dbReference>
<feature type="transmembrane region" description="Helical" evidence="8">
    <location>
        <begin position="2354"/>
        <end position="2374"/>
    </location>
</feature>
<evidence type="ECO:0000259" key="10">
    <source>
        <dbReference type="SMART" id="SM00642"/>
    </source>
</evidence>
<feature type="transmembrane region" description="Helical" evidence="8">
    <location>
        <begin position="2025"/>
        <end position="2042"/>
    </location>
</feature>
<evidence type="ECO:0000256" key="9">
    <source>
        <dbReference type="SAM" id="SignalP"/>
    </source>
</evidence>
<dbReference type="Gene3D" id="3.40.50.2000">
    <property type="entry name" value="Glycogen Phosphorylase B"/>
    <property type="match status" value="2"/>
</dbReference>
<feature type="transmembrane region" description="Helical" evidence="8">
    <location>
        <begin position="2125"/>
        <end position="2147"/>
    </location>
</feature>
<dbReference type="Proteomes" id="UP000191408">
    <property type="component" value="Unassembled WGS sequence"/>
</dbReference>
<feature type="transmembrane region" description="Helical" evidence="8">
    <location>
        <begin position="1994"/>
        <end position="2013"/>
    </location>
</feature>
<dbReference type="STRING" id="60169.A0A1V6NN06"/>
<keyword evidence="8" id="KW-1133">Transmembrane helix</keyword>
<keyword evidence="9" id="KW-0732">Signal</keyword>
<comment type="catalytic activity">
    <reaction evidence="6">
        <text>[(1-&gt;3)-alpha-D-glucosyl](n) + UDP-alpha-D-glucose = [(1-&gt;3)-alpha-D-glucosyl](n+1) + UDP + H(+)</text>
        <dbReference type="Rhea" id="RHEA:19749"/>
        <dbReference type="Rhea" id="RHEA-COMP:11150"/>
        <dbReference type="Rhea" id="RHEA-COMP:11151"/>
        <dbReference type="ChEBI" id="CHEBI:15378"/>
        <dbReference type="ChEBI" id="CHEBI:28100"/>
        <dbReference type="ChEBI" id="CHEBI:58223"/>
        <dbReference type="ChEBI" id="CHEBI:58885"/>
        <dbReference type="EC" id="2.4.1.183"/>
    </reaction>
</comment>
<dbReference type="EC" id="2.4.1.183" evidence="2"/>
<dbReference type="Pfam" id="PF26122">
    <property type="entry name" value="CBM_Mok13"/>
    <property type="match status" value="1"/>
</dbReference>
<feature type="compositionally biased region" description="Low complexity" evidence="7">
    <location>
        <begin position="1781"/>
        <end position="1795"/>
    </location>
</feature>
<dbReference type="InterPro" id="IPR013534">
    <property type="entry name" value="Starch_synth_cat_dom"/>
</dbReference>
<sequence length="2382" mass="268221">MQRSAFLILSFLSVYAFCWPYDEPLAKYNLNENKTAAGPIDYWGAWPDHEYHPSPDNWRLPTYTIFLDRISNGDPTNDDINGTAFEHVINSNQMRHGGDLEGLIDTLDYIEGMGFKVIYFAGTYLMNLPWAYDGYSPVDTTLLDMHYGTLEDWRRTVDEIHKRNMYVLMDNTLATLSNLIGFKGHLNDSADFTPSEYEVQWVTDREYADFKFGNEWNETCNYPKFWDETGFPLTNEGVEELNGCYNSDFDQYGELEAFGNFPDWQRQLTKFASVQDRLREWHKPVRDVIVQHSCLQIASLDIDGFRFDKAVQSTLEPLSQMLPVYRECAQKLGKKNFFLPGEITSGDSFGSLYLGRGRQPDQRVGNAGEGVKLTNTSEGAFLREDGLQALDASAFHYTIYRSMTRFLGLDGNLVAGFDLPTDFIEAWNEMLITNDFLNAFTGEIDPRHMYGVSNQDNFRWPALQNGTDKYLLGLYIISLELPGIPLILWGEEQDMYVFDATAANYMFGRQPMTYQTAWWTQGCFNLNTEKFYDFPIDKGRNGCNDITVTYDQRNPAHPLRNIMKRMFEIRAHFPVAQDGLFLETISQLTEDIYLPGSSTTPTVTGLWSVLRSYFPGVQTNAILANETLWLVYQNGNSTKTYGGNCTSANGSLLAPFDSGTKLKNLFYPYDELTLEDGPKSSKNTYGCVRKMELLPWEYRAYVKASEFIEPGPTVTDFFPGHDARLLSSEDTGETMPIQLGYSTEMDCDSITKAFYLNSTTEKNITAELDKSSVNCTKISARTTSHAYTGEIPTVWTWSAKLKNVHHGIHQLTVKNVSSSGVHTNSTDKFLLRLGAHDNPLISPLANYSSTLVHKSNDDLYLQHRAAGADMFRYSSDFGRSWNEWATYKGGNTSITVPSFTGTDSQKWEGTHIRVQYFSRLTGSSDYIQEGDYGSDTVRRFPHLWFNGPYNQYGYDAGMDSKMKYDSKTSRWTYDFVYEWPAIGQLNVWGSDSEGNPDNSEVYGDVGNSSSVQKLPPSYLSSNVINITTLPPFPHLGWTISLDDGNLRYELIPVGSGWAQLVLFILLWVVPILMGLAGVFIFIGNFYRVKLNMNGNVTKADKFPVLFWRRIKGTFTKDDNFEEIDMEDKGVPGNMALAAAGASDQRRTVLIATMEYDIQDWKVKVKIGGLGVMAQLMSQNLKHQNLIWVVPCVGDIDYPEDTPAEPFVVTILDHPYSVQVQYHQVDNITYVLLDAPVFRQQTKAEPYPPRMDDLDSAIYYSAWNQCIAEVIKRTPSIDLYHINDFHGCVAPLYLLPSRTIPVCLSLHNAEFQGLWALRTPQEKKEVCSVFNIPVEIATKYCQFGNVFNLLHTGASYLRFHQRGFGAVGVSEKYGKRSWARYPIFWSLAKIGSLPNPDPSDTAALKKDPDVEVTVQTADESANDKLQAQKWAGLNEDPNADLLVFVGRWSKQKGVDLIADVMPAVLSARPNVQLICIGPLIDLYGKLAAIKLERIMEMFPGRVFSKPEFTILPPFVFSGADFALIPSRDEPFGLIAVEFGRKGALGIGSRIGGLGQMPGWWYTVESDSARHLLHQLRTAIKSALDSSLETRQEMRANSAKQRFPVLEWVQKLEVLQRTSIHIHHQKNQLTVAGSARESQIYWETPGLRDSGMITRPSSHLSLPGTLDANRTSQPAQPSLLQLQAVEAQEMQAAENNRGSTLNRNLSLGRRSGPGHGRKRLTKKSPRESQMLEPIDGDTTDDESFVTPQENLITQEEAMAAVNLPLQDIATHPRNNNHSRGESDSSASESSRFLSRDSSPVRVARDLSDPTAPYALESRNISVLSLPSVVNDHDQPNFHLQKVDPTFTDSMGHFTRNFETMLANLNKKNSISDYCIELYLMKSERKFFYMYNDAQLKKQPKERPVTGAGLDQTAENTPYNLVTEGHEDSDANNTDEIDQWLARLGYKRPIAVQRFMRWRVGNWPVYALFLGLGQIIATNSAQITLLAGQIGETAVKLYVIAAIYCVSSIAWWCLFFRFPSVIVLTLPWFIYSMAFVTMGVSPFALSEVGQAWAQNVAAGVYAAASSSGSLFFALNFGDQGAVPVKDWMFRASLIQGISQLYTVALWYWSSKVTAAEVGGVSTVALNSWKLTAVVMPIAAVCFIIGVLLALGLPKYYRQAPGKILFFYTSLFRRRIVLWFFFMVIIQNWFLSAAFGRNWSFLWSSQHTKPWEVALLVLFFFVVLWVGVMLLFRFLSKEHSWILPVFGLSIGAPRWAQTWWGTSNIGYYLPWAGGLTSGAIASRCLWLWLGVLDEIQQVGLGMILLQTLTRVHVVFVLLAAQALGSIATICARGFAPNKVGPGDISPAVGSSLDAVGNAWFWIALFFQLLASFGFLLFYRREQLNRP</sequence>
<evidence type="ECO:0000256" key="8">
    <source>
        <dbReference type="SAM" id="Phobius"/>
    </source>
</evidence>
<feature type="domain" description="Glycosyl hydrolase family 13 catalytic" evidence="10">
    <location>
        <begin position="64"/>
        <end position="540"/>
    </location>
</feature>
<feature type="transmembrane region" description="Helical" evidence="8">
    <location>
        <begin position="2048"/>
        <end position="2072"/>
    </location>
</feature>
<dbReference type="Pfam" id="PF26114">
    <property type="entry name" value="Ig_2_Mok13"/>
    <property type="match status" value="1"/>
</dbReference>
<evidence type="ECO:0000256" key="4">
    <source>
        <dbReference type="ARBA" id="ARBA00022679"/>
    </source>
</evidence>
<evidence type="ECO:0000256" key="6">
    <source>
        <dbReference type="ARBA" id="ARBA00048960"/>
    </source>
</evidence>
<dbReference type="InterPro" id="IPR058657">
    <property type="entry name" value="Mok11-13/Ags1-like_Ig"/>
</dbReference>
<feature type="transmembrane region" description="Helical" evidence="8">
    <location>
        <begin position="2309"/>
        <end position="2331"/>
    </location>
</feature>
<feature type="transmembrane region" description="Helical" evidence="8">
    <location>
        <begin position="1960"/>
        <end position="1982"/>
    </location>
</feature>
<dbReference type="PANTHER" id="PTHR47182">
    <property type="entry name" value="CELL WALL ALPHA-1,3-GLUCAN SYNTHASE AGS1-RELATED"/>
    <property type="match status" value="1"/>
</dbReference>
<dbReference type="Pfam" id="PF26127">
    <property type="entry name" value="12TM_Mok13"/>
    <property type="match status" value="1"/>
</dbReference>
<dbReference type="OrthoDB" id="512920at2759"/>
<dbReference type="CDD" id="cd11323">
    <property type="entry name" value="AmyAc_AGS"/>
    <property type="match status" value="1"/>
</dbReference>
<feature type="transmembrane region" description="Helical" evidence="8">
    <location>
        <begin position="2235"/>
        <end position="2252"/>
    </location>
</feature>
<evidence type="ECO:0000313" key="11">
    <source>
        <dbReference type="EMBL" id="OQD65937.1"/>
    </source>
</evidence>
<dbReference type="Pfam" id="PF08323">
    <property type="entry name" value="Glyco_transf_5"/>
    <property type="match status" value="1"/>
</dbReference>
<dbReference type="SMART" id="SM00642">
    <property type="entry name" value="Aamy"/>
    <property type="match status" value="1"/>
</dbReference>
<feature type="transmembrane region" description="Helical" evidence="8">
    <location>
        <begin position="2264"/>
        <end position="2288"/>
    </location>
</feature>
<keyword evidence="4" id="KW-0808">Transferase</keyword>
<gene>
    <name evidence="11" type="ORF">PENPOL_c005G00813</name>
</gene>
<name>A0A1V6NN06_PENPO</name>
<dbReference type="FunFam" id="3.20.20.80:FF:000073">
    <property type="entry name" value="Alpha-1,3-glucan synthase Ags2"/>
    <property type="match status" value="1"/>
</dbReference>
<evidence type="ECO:0000256" key="5">
    <source>
        <dbReference type="ARBA" id="ARBA00023316"/>
    </source>
</evidence>
<dbReference type="InterPro" id="IPR058655">
    <property type="entry name" value="Mok11-14/Ags1-like"/>
</dbReference>
<feature type="transmembrane region" description="Helical" evidence="8">
    <location>
        <begin position="2207"/>
        <end position="2228"/>
    </location>
</feature>
<dbReference type="FunFam" id="3.40.50.2000:FF:000058">
    <property type="entry name" value="Alpha-1,3-glucan synthase Ags1"/>
    <property type="match status" value="1"/>
</dbReference>
<organism evidence="11 12">
    <name type="scientific">Penicillium polonicum</name>
    <dbReference type="NCBI Taxonomy" id="60169"/>
    <lineage>
        <taxon>Eukaryota</taxon>
        <taxon>Fungi</taxon>
        <taxon>Dikarya</taxon>
        <taxon>Ascomycota</taxon>
        <taxon>Pezizomycotina</taxon>
        <taxon>Eurotiomycetes</taxon>
        <taxon>Eurotiomycetidae</taxon>
        <taxon>Eurotiales</taxon>
        <taxon>Aspergillaceae</taxon>
        <taxon>Penicillium</taxon>
    </lineage>
</organism>
<dbReference type="Pfam" id="PF26108">
    <property type="entry name" value="GH_Mok13"/>
    <property type="match status" value="1"/>
</dbReference>
<proteinExistence type="inferred from homology"/>
<keyword evidence="5" id="KW-0961">Cell wall biogenesis/degradation</keyword>
<feature type="compositionally biased region" description="Polar residues" evidence="7">
    <location>
        <begin position="1694"/>
        <end position="1703"/>
    </location>
</feature>
<accession>A0A1V6NN06</accession>
<dbReference type="Pfam" id="PF26111">
    <property type="entry name" value="Ig_Mok13"/>
    <property type="match status" value="1"/>
</dbReference>
<comment type="similarity">
    <text evidence="1">Belongs to the glycosyltransferase group 1 family.</text>
</comment>
<feature type="transmembrane region" description="Helical" evidence="8">
    <location>
        <begin position="2168"/>
        <end position="2187"/>
    </location>
</feature>
<keyword evidence="12" id="KW-1185">Reference proteome</keyword>
<comment type="caution">
    <text evidence="11">The sequence shown here is derived from an EMBL/GenBank/DDBJ whole genome shotgun (WGS) entry which is preliminary data.</text>
</comment>
<keyword evidence="8" id="KW-0472">Membrane</keyword>
<dbReference type="SUPFAM" id="SSF53756">
    <property type="entry name" value="UDP-Glycosyltransferase/glycogen phosphorylase"/>
    <property type="match status" value="1"/>
</dbReference>
<dbReference type="InterPro" id="IPR006047">
    <property type="entry name" value="GH13_cat_dom"/>
</dbReference>
<protein>
    <recommendedName>
        <fullName evidence="2">alpha-1,3-glucan synthase</fullName>
        <ecNumber evidence="2">2.4.1.183</ecNumber>
    </recommendedName>
</protein>
<keyword evidence="8" id="KW-0812">Transmembrane</keyword>
<feature type="region of interest" description="Disordered" evidence="7">
    <location>
        <begin position="1767"/>
        <end position="1803"/>
    </location>
</feature>
<feature type="transmembrane region" description="Helical" evidence="8">
    <location>
        <begin position="1057"/>
        <end position="1082"/>
    </location>
</feature>
<feature type="compositionally biased region" description="Acidic residues" evidence="7">
    <location>
        <begin position="1732"/>
        <end position="1741"/>
    </location>
</feature>
<dbReference type="Pfam" id="PF00128">
    <property type="entry name" value="Alpha-amylase"/>
    <property type="match status" value="1"/>
</dbReference>
<feature type="chain" id="PRO_5012912538" description="alpha-1,3-glucan synthase" evidence="9">
    <location>
        <begin position="19"/>
        <end position="2382"/>
    </location>
</feature>
<evidence type="ECO:0000313" key="12">
    <source>
        <dbReference type="Proteomes" id="UP000191408"/>
    </source>
</evidence>
<dbReference type="InterPro" id="IPR058659">
    <property type="entry name" value="Mok11-13/Ags1-like_CBM"/>
</dbReference>
<dbReference type="GO" id="GO:0047657">
    <property type="term" value="F:alpha-1,3-glucan synthase activity"/>
    <property type="evidence" value="ECO:0007669"/>
    <property type="project" value="UniProtKB-EC"/>
</dbReference>
<evidence type="ECO:0000256" key="1">
    <source>
        <dbReference type="ARBA" id="ARBA00006122"/>
    </source>
</evidence>
<feature type="transmembrane region" description="Helical" evidence="8">
    <location>
        <begin position="2084"/>
        <end position="2105"/>
    </location>
</feature>
<dbReference type="GO" id="GO:0009277">
    <property type="term" value="C:fungal-type cell wall"/>
    <property type="evidence" value="ECO:0007669"/>
    <property type="project" value="TreeGrafter"/>
</dbReference>
<dbReference type="FunFam" id="3.40.50.2000:FF:000052">
    <property type="entry name" value="Alpha-1,3-glucan synthase Ags2"/>
    <property type="match status" value="1"/>
</dbReference>
<feature type="region of interest" description="Disordered" evidence="7">
    <location>
        <begin position="1689"/>
        <end position="1741"/>
    </location>
</feature>
<reference evidence="12" key="1">
    <citation type="journal article" date="2017" name="Nat. Microbiol.">
        <title>Global analysis of biosynthetic gene clusters reveals vast potential of secondary metabolite production in Penicillium species.</title>
        <authorList>
            <person name="Nielsen J.C."/>
            <person name="Grijseels S."/>
            <person name="Prigent S."/>
            <person name="Ji B."/>
            <person name="Dainat J."/>
            <person name="Nielsen K.F."/>
            <person name="Frisvad J.C."/>
            <person name="Workman M."/>
            <person name="Nielsen J."/>
        </authorList>
    </citation>
    <scope>NUCLEOTIDE SEQUENCE [LARGE SCALE GENOMIC DNA]</scope>
    <source>
        <strain evidence="12">IBT 4502</strain>
    </source>
</reference>
<dbReference type="SUPFAM" id="SSF51445">
    <property type="entry name" value="(Trans)glycosidases"/>
    <property type="match status" value="1"/>
</dbReference>
<feature type="signal peptide" evidence="9">
    <location>
        <begin position="1"/>
        <end position="18"/>
    </location>
</feature>
<dbReference type="InterPro" id="IPR017853">
    <property type="entry name" value="GH"/>
</dbReference>
<dbReference type="GO" id="GO:0070600">
    <property type="term" value="P:fungal-type cell wall (1-&gt;3)-alpha-glucan biosynthetic process"/>
    <property type="evidence" value="ECO:0007669"/>
    <property type="project" value="TreeGrafter"/>
</dbReference>
<keyword evidence="3" id="KW-0328">Glycosyltransferase</keyword>